<accession>A0A6A6B3R1</accession>
<feature type="compositionally biased region" description="Polar residues" evidence="1">
    <location>
        <begin position="246"/>
        <end position="274"/>
    </location>
</feature>
<evidence type="ECO:0000313" key="3">
    <source>
        <dbReference type="EMBL" id="KAF2138456.1"/>
    </source>
</evidence>
<feature type="chain" id="PRO_5025534100" description="Inhibitor of growth protein N-terminal histone-binding domain-containing protein" evidence="2">
    <location>
        <begin position="16"/>
        <end position="422"/>
    </location>
</feature>
<dbReference type="AlphaFoldDB" id="A0A6A6B3R1"/>
<keyword evidence="2" id="KW-0732">Signal</keyword>
<feature type="region of interest" description="Disordered" evidence="1">
    <location>
        <begin position="233"/>
        <end position="369"/>
    </location>
</feature>
<feature type="signal peptide" evidence="2">
    <location>
        <begin position="1"/>
        <end position="15"/>
    </location>
</feature>
<proteinExistence type="predicted"/>
<name>A0A6A6B3R1_9PEZI</name>
<organism evidence="3 4">
    <name type="scientific">Aplosporella prunicola CBS 121167</name>
    <dbReference type="NCBI Taxonomy" id="1176127"/>
    <lineage>
        <taxon>Eukaryota</taxon>
        <taxon>Fungi</taxon>
        <taxon>Dikarya</taxon>
        <taxon>Ascomycota</taxon>
        <taxon>Pezizomycotina</taxon>
        <taxon>Dothideomycetes</taxon>
        <taxon>Dothideomycetes incertae sedis</taxon>
        <taxon>Botryosphaeriales</taxon>
        <taxon>Aplosporellaceae</taxon>
        <taxon>Aplosporella</taxon>
    </lineage>
</organism>
<reference evidence="3" key="1">
    <citation type="journal article" date="2020" name="Stud. Mycol.">
        <title>101 Dothideomycetes genomes: a test case for predicting lifestyles and emergence of pathogens.</title>
        <authorList>
            <person name="Haridas S."/>
            <person name="Albert R."/>
            <person name="Binder M."/>
            <person name="Bloem J."/>
            <person name="Labutti K."/>
            <person name="Salamov A."/>
            <person name="Andreopoulos B."/>
            <person name="Baker S."/>
            <person name="Barry K."/>
            <person name="Bills G."/>
            <person name="Bluhm B."/>
            <person name="Cannon C."/>
            <person name="Castanera R."/>
            <person name="Culley D."/>
            <person name="Daum C."/>
            <person name="Ezra D."/>
            <person name="Gonzalez J."/>
            <person name="Henrissat B."/>
            <person name="Kuo A."/>
            <person name="Liang C."/>
            <person name="Lipzen A."/>
            <person name="Lutzoni F."/>
            <person name="Magnuson J."/>
            <person name="Mondo S."/>
            <person name="Nolan M."/>
            <person name="Ohm R."/>
            <person name="Pangilinan J."/>
            <person name="Park H.-J."/>
            <person name="Ramirez L."/>
            <person name="Alfaro M."/>
            <person name="Sun H."/>
            <person name="Tritt A."/>
            <person name="Yoshinaga Y."/>
            <person name="Zwiers L.-H."/>
            <person name="Turgeon B."/>
            <person name="Goodwin S."/>
            <person name="Spatafora J."/>
            <person name="Crous P."/>
            <person name="Grigoriev I."/>
        </authorList>
    </citation>
    <scope>NUCLEOTIDE SEQUENCE</scope>
    <source>
        <strain evidence="3">CBS 121167</strain>
    </source>
</reference>
<dbReference type="RefSeq" id="XP_033394169.1">
    <property type="nucleotide sequence ID" value="XM_033543420.1"/>
</dbReference>
<evidence type="ECO:0008006" key="5">
    <source>
        <dbReference type="Google" id="ProtNLM"/>
    </source>
</evidence>
<gene>
    <name evidence="3" type="ORF">K452DRAFT_311400</name>
</gene>
<dbReference type="Proteomes" id="UP000799438">
    <property type="component" value="Unassembled WGS sequence"/>
</dbReference>
<keyword evidence="4" id="KW-1185">Reference proteome</keyword>
<protein>
    <recommendedName>
        <fullName evidence="5">Inhibitor of growth protein N-terminal histone-binding domain-containing protein</fullName>
    </recommendedName>
</protein>
<sequence>MTFAILFFQFILRHGVPPPTKKGSCLPARAVLLVPEHNVPSLTQGWLSQPLHSDVTGSRPLLRFTPSGDLCRLPTRVVAALQLTRPCTMAEKDHWNKKVRKEYVQKALRVVQPQPEYPSEKALHDYVHEVLSNSEKFPLPSFAAFTRESILNVLTVDVQRRLVASSQTRVTAAPMTIGSVKEEEKVMNTAPQQVRPELEREQIKCAEALKLISSAQQLLDDALKILQSCSTQPHEEVHSKRHDTVNSKQANSADKYHSTPTSILPETSTSTNQDFHIKDYDPTVSKSGAGIHKQSNAGSRAGSHASIHSLGKKRKQDAVMDTGDKSAITTVKKGPSSPVDLLQPRKKSRPHKKKQFIKKEAEQQSNESTQLRAQLPILVSIPKMAGDVSVYCSDAHHDIQSTTTLPKSLYNSKASSGRLVNL</sequence>
<evidence type="ECO:0000256" key="2">
    <source>
        <dbReference type="SAM" id="SignalP"/>
    </source>
</evidence>
<dbReference type="GeneID" id="54300917"/>
<evidence type="ECO:0000256" key="1">
    <source>
        <dbReference type="SAM" id="MobiDB-lite"/>
    </source>
</evidence>
<evidence type="ECO:0000313" key="4">
    <source>
        <dbReference type="Proteomes" id="UP000799438"/>
    </source>
</evidence>
<feature type="compositionally biased region" description="Basic residues" evidence="1">
    <location>
        <begin position="344"/>
        <end position="356"/>
    </location>
</feature>
<dbReference type="EMBL" id="ML995496">
    <property type="protein sequence ID" value="KAF2138456.1"/>
    <property type="molecule type" value="Genomic_DNA"/>
</dbReference>
<feature type="compositionally biased region" description="Basic and acidic residues" evidence="1">
    <location>
        <begin position="233"/>
        <end position="245"/>
    </location>
</feature>